<organism evidence="3 4">
    <name type="scientific">Rhodopseudomonas rhenobacensis</name>
    <dbReference type="NCBI Taxonomy" id="87461"/>
    <lineage>
        <taxon>Bacteria</taxon>
        <taxon>Pseudomonadati</taxon>
        <taxon>Pseudomonadota</taxon>
        <taxon>Alphaproteobacteria</taxon>
        <taxon>Hyphomicrobiales</taxon>
        <taxon>Nitrobacteraceae</taxon>
        <taxon>Rhodopseudomonas</taxon>
    </lineage>
</organism>
<protein>
    <submittedName>
        <fullName evidence="3">Uncharacterized protein</fullName>
    </submittedName>
</protein>
<dbReference type="Pfam" id="PF13450">
    <property type="entry name" value="NAD_binding_8"/>
    <property type="match status" value="1"/>
</dbReference>
<evidence type="ECO:0000313" key="4">
    <source>
        <dbReference type="Proteomes" id="UP000542353"/>
    </source>
</evidence>
<accession>A0A7W8E063</accession>
<dbReference type="SUPFAM" id="SSF51905">
    <property type="entry name" value="FAD/NAD(P)-binding domain"/>
    <property type="match status" value="1"/>
</dbReference>
<dbReference type="Proteomes" id="UP000542353">
    <property type="component" value="Unassembled WGS sequence"/>
</dbReference>
<dbReference type="RefSeq" id="WP_184259431.1">
    <property type="nucleotide sequence ID" value="NZ_JACHIH010000023.1"/>
</dbReference>
<proteinExistence type="predicted"/>
<feature type="transmembrane region" description="Helical" evidence="2">
    <location>
        <begin position="52"/>
        <end position="73"/>
    </location>
</feature>
<keyword evidence="2" id="KW-0472">Membrane</keyword>
<feature type="transmembrane region" description="Helical" evidence="2">
    <location>
        <begin position="148"/>
        <end position="169"/>
    </location>
</feature>
<gene>
    <name evidence="3" type="ORF">HNR60_003340</name>
</gene>
<reference evidence="3 4" key="1">
    <citation type="submission" date="2020-08" db="EMBL/GenBank/DDBJ databases">
        <title>Genomic Encyclopedia of Type Strains, Phase IV (KMG-IV): sequencing the most valuable type-strain genomes for metagenomic binning, comparative biology and taxonomic classification.</title>
        <authorList>
            <person name="Goeker M."/>
        </authorList>
    </citation>
    <scope>NUCLEOTIDE SEQUENCE [LARGE SCALE GENOMIC DNA]</scope>
    <source>
        <strain evidence="3 4">DSM 12706</strain>
    </source>
</reference>
<dbReference type="PANTHER" id="PTHR46313">
    <property type="match status" value="1"/>
</dbReference>
<feature type="transmembrane region" description="Helical" evidence="2">
    <location>
        <begin position="79"/>
        <end position="97"/>
    </location>
</feature>
<name>A0A7W8E063_9BRAD</name>
<keyword evidence="2" id="KW-1133">Transmembrane helix</keyword>
<dbReference type="Gene3D" id="3.50.50.60">
    <property type="entry name" value="FAD/NAD(P)-binding domain"/>
    <property type="match status" value="1"/>
</dbReference>
<dbReference type="EMBL" id="JACHIH010000023">
    <property type="protein sequence ID" value="MBB5048572.1"/>
    <property type="molecule type" value="Genomic_DNA"/>
</dbReference>
<feature type="region of interest" description="Disordered" evidence="1">
    <location>
        <begin position="303"/>
        <end position="330"/>
    </location>
</feature>
<keyword evidence="4" id="KW-1185">Reference proteome</keyword>
<sequence>MKTFLIAHAALLALPIFALLSWLGLPLLGAAVGLAYAVAWSALWSRGKPPPVFDLSLMFGLAIVVVGHAAGATALIDNAGALLMLGLGLGALLSVALRRPWTAEFSARDYQGVAASPLFLSINMQISALWAALFLWLVLAFYLRLPAVAHWGPLALGGVASVLLPKLLVRRGLARMAQGDTRNAWPAPDFATRPGEGDEVCDVAVVGAGIGGLIAAALLADAGLKVIVCEHHVVPGGFAHHWLRRARERDPTTGDKLVFRFDSGVHDISGWQPGGPVRCVFERLGIAGDLQWQRLDHRAVGEDAAAQSGDRRCRHPRPRDRGGGDFRRHRRRGVAAGIARHLCDPRGGVIGRCTVPLRRPPVCCAPAPFS</sequence>
<evidence type="ECO:0000256" key="1">
    <source>
        <dbReference type="SAM" id="MobiDB-lite"/>
    </source>
</evidence>
<dbReference type="GO" id="GO:0016116">
    <property type="term" value="P:carotenoid metabolic process"/>
    <property type="evidence" value="ECO:0007669"/>
    <property type="project" value="InterPro"/>
</dbReference>
<evidence type="ECO:0000256" key="2">
    <source>
        <dbReference type="SAM" id="Phobius"/>
    </source>
</evidence>
<dbReference type="AlphaFoldDB" id="A0A7W8E063"/>
<evidence type="ECO:0000313" key="3">
    <source>
        <dbReference type="EMBL" id="MBB5048572.1"/>
    </source>
</evidence>
<comment type="caution">
    <text evidence="3">The sequence shown here is derived from an EMBL/GenBank/DDBJ whole genome shotgun (WGS) entry which is preliminary data.</text>
</comment>
<keyword evidence="2" id="KW-0812">Transmembrane</keyword>
<feature type="transmembrane region" description="Helical" evidence="2">
    <location>
        <begin position="118"/>
        <end position="142"/>
    </location>
</feature>
<dbReference type="PANTHER" id="PTHR46313:SF3">
    <property type="entry name" value="PROLYCOPENE ISOMERASE, CHLOROPLASTIC"/>
    <property type="match status" value="1"/>
</dbReference>
<dbReference type="InterPro" id="IPR036188">
    <property type="entry name" value="FAD/NAD-bd_sf"/>
</dbReference>
<dbReference type="InterPro" id="IPR045892">
    <property type="entry name" value="CrtISO-like"/>
</dbReference>